<organism evidence="1">
    <name type="scientific">gut metagenome</name>
    <dbReference type="NCBI Taxonomy" id="749906"/>
    <lineage>
        <taxon>unclassified sequences</taxon>
        <taxon>metagenomes</taxon>
        <taxon>organismal metagenomes</taxon>
    </lineage>
</organism>
<gene>
    <name evidence="1" type="ORF">EVA_08924</name>
</gene>
<name>J9GLB8_9ZZZZ</name>
<dbReference type="EMBL" id="AMCI01002345">
    <property type="protein sequence ID" value="EJX02968.1"/>
    <property type="molecule type" value="Genomic_DNA"/>
</dbReference>
<protein>
    <submittedName>
        <fullName evidence="1">Uncharacterized protein</fullName>
    </submittedName>
</protein>
<comment type="caution">
    <text evidence="1">The sequence shown here is derived from an EMBL/GenBank/DDBJ whole genome shotgun (WGS) entry which is preliminary data.</text>
</comment>
<accession>J9GLB8</accession>
<proteinExistence type="predicted"/>
<dbReference type="AlphaFoldDB" id="J9GLB8"/>
<reference evidence="1" key="1">
    <citation type="journal article" date="2012" name="PLoS ONE">
        <title>Gene sets for utilization of primary and secondary nutrition supplies in the distal gut of endangered iberian lynx.</title>
        <authorList>
            <person name="Alcaide M."/>
            <person name="Messina E."/>
            <person name="Richter M."/>
            <person name="Bargiela R."/>
            <person name="Peplies J."/>
            <person name="Huws S.A."/>
            <person name="Newbold C.J."/>
            <person name="Golyshin P.N."/>
            <person name="Simon M.A."/>
            <person name="Lopez G."/>
            <person name="Yakimov M.M."/>
            <person name="Ferrer M."/>
        </authorList>
    </citation>
    <scope>NUCLEOTIDE SEQUENCE</scope>
</reference>
<sequence length="509" mass="59268">MFLSCPSLRCRAGSATFINKRTQITRIVDKFIKVNELRKNRNIFLFYAICVLTNTYRDENPKRLVKQFFEVVSRDALVFQSDYILQANNQLVVDSAFYQIVHLVLILHHFCSILFQVFFRNASHTILSELEASSLDCSSLNILVFDLDFVSLNQLFLDQVPLQFFDALSEVVFYVRLFLVRVVGLHDLLQEFFRELELSNLLFHVSANIEEELEVSFSYVLVSQTFLYLVAEFLFAVYNTFTEYLVEEVLIQSSRNEAADFVNLEREVTVVTCNLFLLDLQKRCNFCVAAFVSLARIESDDIVHLSVSEDTLLVVVLEVEWHQRSSFDNDTAFLRLVVFVQFCQDTTEDVAIFVRFNLFRVTAALSELVNLFSNLFVVDFDIVVSDLVFVVQSSCKFWSQCNVEYEYEVILVFDILWFLLFARKGFAQHVDVVFLDVCVKLFAEQFVHFVSLSLSTIHLLYQSCRYLTWTEAWHLSLLADRLDSFLYVLFVVSLNHIHSDHCVYVANFL</sequence>
<evidence type="ECO:0000313" key="1">
    <source>
        <dbReference type="EMBL" id="EJX02968.1"/>
    </source>
</evidence>